<dbReference type="RefSeq" id="WP_190427041.1">
    <property type="nucleotide sequence ID" value="NZ_JAAOCA010000061.1"/>
</dbReference>
<organism evidence="1 2">
    <name type="scientific">Pseudomonas typographi</name>
    <dbReference type="NCBI Taxonomy" id="2715964"/>
    <lineage>
        <taxon>Bacteria</taxon>
        <taxon>Pseudomonadati</taxon>
        <taxon>Pseudomonadota</taxon>
        <taxon>Gammaproteobacteria</taxon>
        <taxon>Pseudomonadales</taxon>
        <taxon>Pseudomonadaceae</taxon>
        <taxon>Pseudomonas</taxon>
    </lineage>
</organism>
<sequence>MNEWKLVPVEPTDEMIEAAGEAYEFDAEAEDELGFNIAVTNTAAVYRAMIAAAPQPPAGREPEVRGYVVAGSMFFDVEVIDRAAYTTLAAERDALQSELTKVREWAVERWKDEVSQRPLQNIHRRSFDDTWRQVITRLGGDHRELCGPTHDELLAHQSAPAAKGESYEL</sequence>
<comment type="caution">
    <text evidence="1">The sequence shown here is derived from an EMBL/GenBank/DDBJ whole genome shotgun (WGS) entry which is preliminary data.</text>
</comment>
<reference evidence="1 2" key="1">
    <citation type="journal article" date="2020" name="Insects">
        <title>Bacteria Belonging to Pseudomonas typographi sp. nov. from the Bark Beetle Ips typographus Have Genomic Potential to Aid in the Host Ecology.</title>
        <authorList>
            <person name="Peral-Aranega E."/>
            <person name="Saati-Santamaria Z."/>
            <person name="Kolarik M."/>
            <person name="Rivas R."/>
            <person name="Garcia-Fraile P."/>
        </authorList>
    </citation>
    <scope>NUCLEOTIDE SEQUENCE [LARGE SCALE GENOMIC DNA]</scope>
    <source>
        <strain evidence="1 2">CA3A</strain>
    </source>
</reference>
<protein>
    <recommendedName>
        <fullName evidence="3">Tail assembly chaperone</fullName>
    </recommendedName>
</protein>
<evidence type="ECO:0008006" key="3">
    <source>
        <dbReference type="Google" id="ProtNLM"/>
    </source>
</evidence>
<accession>A0ABR7ZA21</accession>
<keyword evidence="2" id="KW-1185">Reference proteome</keyword>
<name>A0ABR7ZA21_9PSED</name>
<proteinExistence type="predicted"/>
<evidence type="ECO:0000313" key="1">
    <source>
        <dbReference type="EMBL" id="MBD1602267.1"/>
    </source>
</evidence>
<dbReference type="EMBL" id="JAAOCA010000061">
    <property type="protein sequence ID" value="MBD1602267.1"/>
    <property type="molecule type" value="Genomic_DNA"/>
</dbReference>
<gene>
    <name evidence="1" type="ORF">HAQ05_26670</name>
</gene>
<evidence type="ECO:0000313" key="2">
    <source>
        <dbReference type="Proteomes" id="UP000805841"/>
    </source>
</evidence>
<dbReference type="Proteomes" id="UP000805841">
    <property type="component" value="Unassembled WGS sequence"/>
</dbReference>